<protein>
    <submittedName>
        <fullName evidence="2">Outer membrane lipoprotein SlyB</fullName>
    </submittedName>
</protein>
<keyword evidence="1" id="KW-0732">Signal</keyword>
<dbReference type="PROSITE" id="PS51257">
    <property type="entry name" value="PROKAR_LIPOPROTEIN"/>
    <property type="match status" value="1"/>
</dbReference>
<proteinExistence type="predicted"/>
<gene>
    <name evidence="2" type="ORF">SAMN05443245_7460</name>
</gene>
<evidence type="ECO:0000313" key="3">
    <source>
        <dbReference type="Proteomes" id="UP000183487"/>
    </source>
</evidence>
<reference evidence="3" key="1">
    <citation type="submission" date="2016-10" db="EMBL/GenBank/DDBJ databases">
        <authorList>
            <person name="Varghese N."/>
        </authorList>
    </citation>
    <scope>NUCLEOTIDE SEQUENCE [LARGE SCALE GENOMIC DNA]</scope>
    <source>
        <strain evidence="3">GAS106B</strain>
    </source>
</reference>
<accession>A0A1H1JWV2</accession>
<dbReference type="RefSeq" id="WP_074774184.1">
    <property type="nucleotide sequence ID" value="NZ_FNKP01000004.1"/>
</dbReference>
<dbReference type="Proteomes" id="UP000183487">
    <property type="component" value="Unassembled WGS sequence"/>
</dbReference>
<feature type="chain" id="PRO_5010267206" evidence="1">
    <location>
        <begin position="19"/>
        <end position="153"/>
    </location>
</feature>
<dbReference type="AlphaFoldDB" id="A0A1H1JWV2"/>
<name>A0A1H1JWV2_9BURK</name>
<dbReference type="EMBL" id="FNKP01000004">
    <property type="protein sequence ID" value="SDR54581.1"/>
    <property type="molecule type" value="Genomic_DNA"/>
</dbReference>
<feature type="signal peptide" evidence="1">
    <location>
        <begin position="1"/>
        <end position="18"/>
    </location>
</feature>
<keyword evidence="2" id="KW-0449">Lipoprotein</keyword>
<keyword evidence="3" id="KW-1185">Reference proteome</keyword>
<sequence>MFKIIVSLVLASMLSACAGVDFGSPNTYQRYDVQRAGTVEEGTVIRTRAITIEASQDNSGLTSLISAGVGAFLGSRTIGNGSGRYIAGALSGAATGFVTQKVSQVLSQHSGLEIIVRRSSGGNVVIAQPDDQQFAPGEHVLLVSTNSGLRVTH</sequence>
<evidence type="ECO:0000256" key="1">
    <source>
        <dbReference type="SAM" id="SignalP"/>
    </source>
</evidence>
<evidence type="ECO:0000313" key="2">
    <source>
        <dbReference type="EMBL" id="SDR54581.1"/>
    </source>
</evidence>
<organism evidence="2 3">
    <name type="scientific">Paraburkholderia fungorum</name>
    <dbReference type="NCBI Taxonomy" id="134537"/>
    <lineage>
        <taxon>Bacteria</taxon>
        <taxon>Pseudomonadati</taxon>
        <taxon>Pseudomonadota</taxon>
        <taxon>Betaproteobacteria</taxon>
        <taxon>Burkholderiales</taxon>
        <taxon>Burkholderiaceae</taxon>
        <taxon>Paraburkholderia</taxon>
    </lineage>
</organism>
<dbReference type="OrthoDB" id="9099827at2"/>